<organism evidence="1 2">
    <name type="scientific">Vreelandella azerica</name>
    <dbReference type="NCBI Taxonomy" id="2732867"/>
    <lineage>
        <taxon>Bacteria</taxon>
        <taxon>Pseudomonadati</taxon>
        <taxon>Pseudomonadota</taxon>
        <taxon>Gammaproteobacteria</taxon>
        <taxon>Oceanospirillales</taxon>
        <taxon>Halomonadaceae</taxon>
        <taxon>Vreelandella</taxon>
    </lineage>
</organism>
<name>A0A7Y3XBU5_9GAMM</name>
<dbReference type="EMBL" id="JABFHI010000007">
    <property type="protein sequence ID" value="NOG32626.1"/>
    <property type="molecule type" value="Genomic_DNA"/>
</dbReference>
<accession>A0A7Y3XBU5</accession>
<reference evidence="1 2" key="1">
    <citation type="submission" date="2020-05" db="EMBL/GenBank/DDBJ databases">
        <authorList>
            <person name="Ruan W."/>
            <person name="Jeon C.O."/>
            <person name="Chun B.H."/>
        </authorList>
    </citation>
    <scope>NUCLEOTIDE SEQUENCE [LARGE SCALE GENOMIC DNA]</scope>
    <source>
        <strain evidence="1 2">TBZ9</strain>
    </source>
</reference>
<reference evidence="1 2" key="2">
    <citation type="submission" date="2020-06" db="EMBL/GenBank/DDBJ databases">
        <title>Halomonas songnenensis sp. nov., a moderately halophilic bacterium isolated from saline and alkaline soils.</title>
        <authorList>
            <person name="Jiang J."/>
            <person name="Pan Y."/>
        </authorList>
    </citation>
    <scope>NUCLEOTIDE SEQUENCE [LARGE SCALE GENOMIC DNA]</scope>
    <source>
        <strain evidence="1 2">TBZ9</strain>
    </source>
</reference>
<dbReference type="RefSeq" id="WP_171703096.1">
    <property type="nucleotide sequence ID" value="NZ_JABFHI010000007.1"/>
</dbReference>
<proteinExistence type="predicted"/>
<dbReference type="Proteomes" id="UP000588806">
    <property type="component" value="Unassembled WGS sequence"/>
</dbReference>
<evidence type="ECO:0000313" key="2">
    <source>
        <dbReference type="Proteomes" id="UP000588806"/>
    </source>
</evidence>
<keyword evidence="2" id="KW-1185">Reference proteome</keyword>
<dbReference type="AlphaFoldDB" id="A0A7Y3XBU5"/>
<evidence type="ECO:0000313" key="1">
    <source>
        <dbReference type="EMBL" id="NOG32626.1"/>
    </source>
</evidence>
<sequence length="81" mass="8682">MTTRETFDVFLAECAGNPGTLFGGNSARPAWPMTAALLPIGFTICQLNRLACRLRHVTNGDDLSARGVLCCRAVPNKMPAC</sequence>
<comment type="caution">
    <text evidence="1">The sequence shown here is derived from an EMBL/GenBank/DDBJ whole genome shotgun (WGS) entry which is preliminary data.</text>
</comment>
<protein>
    <submittedName>
        <fullName evidence="1">Uncharacterized protein</fullName>
    </submittedName>
</protein>
<gene>
    <name evidence="1" type="ORF">HLB35_14220</name>
</gene>